<accession>A0A0C1LFQ8</accession>
<name>A0A0C1LFQ8_9BACT</name>
<dbReference type="GO" id="GO:0005507">
    <property type="term" value="F:copper ion binding"/>
    <property type="evidence" value="ECO:0007669"/>
    <property type="project" value="InterPro"/>
</dbReference>
<dbReference type="Proteomes" id="UP000031408">
    <property type="component" value="Unassembled WGS sequence"/>
</dbReference>
<protein>
    <recommendedName>
        <fullName evidence="3">Blue (type 1) copper domain-containing protein</fullName>
    </recommendedName>
</protein>
<gene>
    <name evidence="4" type="ORF">OI18_12945</name>
</gene>
<dbReference type="Pfam" id="PF00127">
    <property type="entry name" value="Copper-bind"/>
    <property type="match status" value="1"/>
</dbReference>
<keyword evidence="5" id="KW-1185">Reference proteome</keyword>
<dbReference type="PANTHER" id="PTHR36507">
    <property type="entry name" value="BLL1555 PROTEIN"/>
    <property type="match status" value="1"/>
</dbReference>
<proteinExistence type="predicted"/>
<dbReference type="InterPro" id="IPR052721">
    <property type="entry name" value="ET_Amicyanin"/>
</dbReference>
<evidence type="ECO:0000256" key="2">
    <source>
        <dbReference type="ARBA" id="ARBA00023008"/>
    </source>
</evidence>
<keyword evidence="2" id="KW-0186">Copper</keyword>
<comment type="caution">
    <text evidence="4">The sequence shown here is derived from an EMBL/GenBank/DDBJ whole genome shotgun (WGS) entry which is preliminary data.</text>
</comment>
<dbReference type="AlphaFoldDB" id="A0A0C1LFQ8"/>
<dbReference type="GO" id="GO:0009055">
    <property type="term" value="F:electron transfer activity"/>
    <property type="evidence" value="ECO:0007669"/>
    <property type="project" value="InterPro"/>
</dbReference>
<dbReference type="STRING" id="1349421.OI18_12945"/>
<dbReference type="InterPro" id="IPR008972">
    <property type="entry name" value="Cupredoxin"/>
</dbReference>
<reference evidence="4 5" key="1">
    <citation type="submission" date="2014-11" db="EMBL/GenBank/DDBJ databases">
        <title>Genome sequence of Flavihumibacter solisilvae 3-3.</title>
        <authorList>
            <person name="Zhou G."/>
            <person name="Li M."/>
            <person name="Wang G."/>
        </authorList>
    </citation>
    <scope>NUCLEOTIDE SEQUENCE [LARGE SCALE GENOMIC DNA]</scope>
    <source>
        <strain evidence="4 5">3-3</strain>
    </source>
</reference>
<dbReference type="InterPro" id="IPR000923">
    <property type="entry name" value="BlueCu_1"/>
</dbReference>
<feature type="domain" description="Blue (type 1) copper" evidence="3">
    <location>
        <begin position="5"/>
        <end position="75"/>
    </location>
</feature>
<dbReference type="EMBL" id="JSVC01000015">
    <property type="protein sequence ID" value="KIC94183.1"/>
    <property type="molecule type" value="Genomic_DNA"/>
</dbReference>
<evidence type="ECO:0000259" key="3">
    <source>
        <dbReference type="Pfam" id="PF00127"/>
    </source>
</evidence>
<dbReference type="SUPFAM" id="SSF49503">
    <property type="entry name" value="Cupredoxins"/>
    <property type="match status" value="1"/>
</dbReference>
<sequence>MKNSVFSPASLRVKTGTTVKWNNDDTMAHTVTANDNSFDSGEIQPGGNFSRMYNTVGTYPYHCTLHPGMTGTIEVVDDY</sequence>
<evidence type="ECO:0000313" key="5">
    <source>
        <dbReference type="Proteomes" id="UP000031408"/>
    </source>
</evidence>
<dbReference type="Gene3D" id="2.60.40.420">
    <property type="entry name" value="Cupredoxins - blue copper proteins"/>
    <property type="match status" value="1"/>
</dbReference>
<organism evidence="4 5">
    <name type="scientific">Flavihumibacter solisilvae</name>
    <dbReference type="NCBI Taxonomy" id="1349421"/>
    <lineage>
        <taxon>Bacteria</taxon>
        <taxon>Pseudomonadati</taxon>
        <taxon>Bacteroidota</taxon>
        <taxon>Chitinophagia</taxon>
        <taxon>Chitinophagales</taxon>
        <taxon>Chitinophagaceae</taxon>
        <taxon>Flavihumibacter</taxon>
    </lineage>
</organism>
<evidence type="ECO:0000313" key="4">
    <source>
        <dbReference type="EMBL" id="KIC94183.1"/>
    </source>
</evidence>
<keyword evidence="1" id="KW-0479">Metal-binding</keyword>
<dbReference type="PANTHER" id="PTHR36507:SF1">
    <property type="entry name" value="BLL1555 PROTEIN"/>
    <property type="match status" value="1"/>
</dbReference>
<evidence type="ECO:0000256" key="1">
    <source>
        <dbReference type="ARBA" id="ARBA00022723"/>
    </source>
</evidence>